<accession>A0ABP9V9W1</accession>
<name>A0ABP9V9W1_9DEIO</name>
<keyword evidence="2" id="KW-1185">Reference proteome</keyword>
<comment type="caution">
    <text evidence="1">The sequence shown here is derived from an EMBL/GenBank/DDBJ whole genome shotgun (WGS) entry which is preliminary data.</text>
</comment>
<sequence>MAMSVHFRATVAQALISEQMLETELGRMDAQDWQPIADLFAAKLPEFDAVIGLPDADLLALAVAKARGVPLYHSASSLGQGGGEVLVMTAQLQGGQPLQTLAEQIQRAGWTLPLVAAAIERTNKGARTLLGEMGITVRAVLQVADTPAGLVFERRTPDRWAS</sequence>
<reference evidence="1 2" key="1">
    <citation type="submission" date="2024-02" db="EMBL/GenBank/DDBJ databases">
        <title>Deinococcus xinjiangensis NBRC 107630.</title>
        <authorList>
            <person name="Ichikawa N."/>
            <person name="Katano-Makiyama Y."/>
            <person name="Hidaka K."/>
        </authorList>
    </citation>
    <scope>NUCLEOTIDE SEQUENCE [LARGE SCALE GENOMIC DNA]</scope>
    <source>
        <strain evidence="1 2">NBRC 107630</strain>
    </source>
</reference>
<dbReference type="EMBL" id="BAABRN010000017">
    <property type="protein sequence ID" value="GAA5502064.1"/>
    <property type="molecule type" value="Genomic_DNA"/>
</dbReference>
<protein>
    <submittedName>
        <fullName evidence="1">Uncharacterized protein</fullName>
    </submittedName>
</protein>
<proteinExistence type="predicted"/>
<evidence type="ECO:0000313" key="1">
    <source>
        <dbReference type="EMBL" id="GAA5502064.1"/>
    </source>
</evidence>
<organism evidence="1 2">
    <name type="scientific">Deinococcus xinjiangensis</name>
    <dbReference type="NCBI Taxonomy" id="457454"/>
    <lineage>
        <taxon>Bacteria</taxon>
        <taxon>Thermotogati</taxon>
        <taxon>Deinococcota</taxon>
        <taxon>Deinococci</taxon>
        <taxon>Deinococcales</taxon>
        <taxon>Deinococcaceae</taxon>
        <taxon>Deinococcus</taxon>
    </lineage>
</organism>
<gene>
    <name evidence="1" type="ORF">Dxin01_01803</name>
</gene>
<dbReference type="Proteomes" id="UP001458946">
    <property type="component" value="Unassembled WGS sequence"/>
</dbReference>
<evidence type="ECO:0000313" key="2">
    <source>
        <dbReference type="Proteomes" id="UP001458946"/>
    </source>
</evidence>